<dbReference type="GO" id="GO:0000922">
    <property type="term" value="C:spindle pole"/>
    <property type="evidence" value="ECO:0007669"/>
    <property type="project" value="UniProtKB-SubCell"/>
</dbReference>
<evidence type="ECO:0000256" key="4">
    <source>
        <dbReference type="ARBA" id="ARBA00022741"/>
    </source>
</evidence>
<keyword evidence="5" id="KW-0067">ATP-binding</keyword>
<dbReference type="InterPro" id="IPR050304">
    <property type="entry name" value="MT-severing_AAA_ATPase"/>
</dbReference>
<dbReference type="AlphaFoldDB" id="A0A9N9SCB4"/>
<gene>
    <name evidence="10" type="ORF">PHAECO_LOCUS475</name>
</gene>
<reference evidence="10" key="1">
    <citation type="submission" date="2022-01" db="EMBL/GenBank/DDBJ databases">
        <authorList>
            <person name="King R."/>
        </authorList>
    </citation>
    <scope>NUCLEOTIDE SEQUENCE</scope>
</reference>
<evidence type="ECO:0000313" key="10">
    <source>
        <dbReference type="EMBL" id="CAG9813222.1"/>
    </source>
</evidence>
<reference evidence="10" key="2">
    <citation type="submission" date="2022-10" db="EMBL/GenBank/DDBJ databases">
        <authorList>
            <consortium name="ENA_rothamsted_submissions"/>
            <consortium name="culmorum"/>
            <person name="King R."/>
        </authorList>
    </citation>
    <scope>NUCLEOTIDE SEQUENCE</scope>
</reference>
<accession>A0A9N9SCB4</accession>
<dbReference type="Pfam" id="PF00004">
    <property type="entry name" value="AAA"/>
    <property type="match status" value="1"/>
</dbReference>
<dbReference type="SMART" id="SM00667">
    <property type="entry name" value="LisH"/>
    <property type="match status" value="1"/>
</dbReference>
<dbReference type="Pfam" id="PF17862">
    <property type="entry name" value="AAA_lid_3"/>
    <property type="match status" value="1"/>
</dbReference>
<dbReference type="InterPro" id="IPR027417">
    <property type="entry name" value="P-loop_NTPase"/>
</dbReference>
<sequence>MAELSITPKSSTKNILPNLYEKIKTESRERKRNIMYLIHNFLRENKLNNTAQALEEEAQLIKEYQVCENIDLEIILQEYLNYYHTKFQKYPKIVRKMDETTIPTNFQKPKSSAKCKPKINKEKLTSQEETEDFSFEITSLSNEKPTTNKLQNTEDKCLHDIENYSNEWKEMADDIMKNFIPKRADVSWDDCLGLSNTAEKLKEATIYPLLYPDLFKDLPTWKGVLLFGPPGTGKTLLATALASEGSTFINVSSSTFISKWRGESEKMIKVMFDLARKFAPTTIFIDEVDALALSGTISQHEASRRFKSELLTQIDGIQSTESNIFILGSTNSPWNIDPALLRRFEKRIFVPLPNKSVRYELLKHYLNHPNDIKEKELHVVAQDTNDFSGSDIRALCKEASMSVVREKIKEINSRAAVKSEMGLRKLTITDVEKALEKITSTNKGDDNAKYIDWNAKFGSW</sequence>
<dbReference type="Proteomes" id="UP001153737">
    <property type="component" value="Chromosome 1"/>
</dbReference>
<dbReference type="GO" id="GO:0005524">
    <property type="term" value="F:ATP binding"/>
    <property type="evidence" value="ECO:0007669"/>
    <property type="project" value="UniProtKB-KW"/>
</dbReference>
<dbReference type="Gene3D" id="3.40.50.300">
    <property type="entry name" value="P-loop containing nucleotide triphosphate hydrolases"/>
    <property type="match status" value="1"/>
</dbReference>
<dbReference type="GO" id="GO:0016887">
    <property type="term" value="F:ATP hydrolysis activity"/>
    <property type="evidence" value="ECO:0007669"/>
    <property type="project" value="InterPro"/>
</dbReference>
<proteinExistence type="predicted"/>
<dbReference type="Gene3D" id="1.10.8.60">
    <property type="match status" value="1"/>
</dbReference>
<evidence type="ECO:0000256" key="7">
    <source>
        <dbReference type="ARBA" id="ARBA00023212"/>
    </source>
</evidence>
<keyword evidence="7" id="KW-0206">Cytoskeleton</keyword>
<keyword evidence="6" id="KW-0175">Coiled coil</keyword>
<evidence type="ECO:0000256" key="1">
    <source>
        <dbReference type="ARBA" id="ARBA00004647"/>
    </source>
</evidence>
<evidence type="ECO:0000256" key="5">
    <source>
        <dbReference type="ARBA" id="ARBA00022840"/>
    </source>
</evidence>
<dbReference type="InterPro" id="IPR041569">
    <property type="entry name" value="AAA_lid_3"/>
</dbReference>
<dbReference type="PANTHER" id="PTHR23074">
    <property type="entry name" value="AAA DOMAIN-CONTAINING"/>
    <property type="match status" value="1"/>
</dbReference>
<dbReference type="PANTHER" id="PTHR23074:SF78">
    <property type="entry name" value="KATANIN P60 ATPASE-CONTAINING SUBUNIT A-LIKE 2"/>
    <property type="match status" value="1"/>
</dbReference>
<protein>
    <recommendedName>
        <fullName evidence="9">AAA+ ATPase domain-containing protein</fullName>
    </recommendedName>
</protein>
<dbReference type="EMBL" id="OU896707">
    <property type="protein sequence ID" value="CAG9813222.1"/>
    <property type="molecule type" value="Genomic_DNA"/>
</dbReference>
<name>A0A9N9SCB4_PHACE</name>
<evidence type="ECO:0000256" key="8">
    <source>
        <dbReference type="ARBA" id="ARBA00023235"/>
    </source>
</evidence>
<keyword evidence="11" id="KW-1185">Reference proteome</keyword>
<feature type="domain" description="AAA+ ATPase" evidence="9">
    <location>
        <begin position="220"/>
        <end position="354"/>
    </location>
</feature>
<keyword evidence="2" id="KW-0963">Cytoplasm</keyword>
<dbReference type="SMART" id="SM00382">
    <property type="entry name" value="AAA"/>
    <property type="match status" value="1"/>
</dbReference>
<dbReference type="GO" id="GO:0005874">
    <property type="term" value="C:microtubule"/>
    <property type="evidence" value="ECO:0007669"/>
    <property type="project" value="UniProtKB-KW"/>
</dbReference>
<dbReference type="FunFam" id="3.40.50.300:FF:001025">
    <property type="entry name" value="ATPase family, AAA domain-containing 2B"/>
    <property type="match status" value="1"/>
</dbReference>
<dbReference type="InterPro" id="IPR003593">
    <property type="entry name" value="AAA+_ATPase"/>
</dbReference>
<dbReference type="PROSITE" id="PS50896">
    <property type="entry name" value="LISH"/>
    <property type="match status" value="1"/>
</dbReference>
<evidence type="ECO:0000256" key="3">
    <source>
        <dbReference type="ARBA" id="ARBA00022701"/>
    </source>
</evidence>
<keyword evidence="8" id="KW-0413">Isomerase</keyword>
<evidence type="ECO:0000256" key="2">
    <source>
        <dbReference type="ARBA" id="ARBA00022490"/>
    </source>
</evidence>
<evidence type="ECO:0000256" key="6">
    <source>
        <dbReference type="ARBA" id="ARBA00023054"/>
    </source>
</evidence>
<dbReference type="OrthoDB" id="191529at2759"/>
<evidence type="ECO:0000313" key="11">
    <source>
        <dbReference type="Proteomes" id="UP001153737"/>
    </source>
</evidence>
<dbReference type="InterPro" id="IPR003959">
    <property type="entry name" value="ATPase_AAA_core"/>
</dbReference>
<evidence type="ECO:0000259" key="9">
    <source>
        <dbReference type="SMART" id="SM00382"/>
    </source>
</evidence>
<keyword evidence="3" id="KW-0493">Microtubule</keyword>
<keyword evidence="4" id="KW-0547">Nucleotide-binding</keyword>
<organism evidence="10 11">
    <name type="scientific">Phaedon cochleariae</name>
    <name type="common">Mustard beetle</name>
    <dbReference type="NCBI Taxonomy" id="80249"/>
    <lineage>
        <taxon>Eukaryota</taxon>
        <taxon>Metazoa</taxon>
        <taxon>Ecdysozoa</taxon>
        <taxon>Arthropoda</taxon>
        <taxon>Hexapoda</taxon>
        <taxon>Insecta</taxon>
        <taxon>Pterygota</taxon>
        <taxon>Neoptera</taxon>
        <taxon>Endopterygota</taxon>
        <taxon>Coleoptera</taxon>
        <taxon>Polyphaga</taxon>
        <taxon>Cucujiformia</taxon>
        <taxon>Chrysomeloidea</taxon>
        <taxon>Chrysomelidae</taxon>
        <taxon>Chrysomelinae</taxon>
        <taxon>Chrysomelini</taxon>
        <taxon>Phaedon</taxon>
    </lineage>
</organism>
<dbReference type="InterPro" id="IPR006594">
    <property type="entry name" value="LisH"/>
</dbReference>
<dbReference type="SUPFAM" id="SSF52540">
    <property type="entry name" value="P-loop containing nucleoside triphosphate hydrolases"/>
    <property type="match status" value="1"/>
</dbReference>
<comment type="subcellular location">
    <subcellularLocation>
        <location evidence="1">Cytoplasm</location>
        <location evidence="1">Cytoskeleton</location>
        <location evidence="1">Spindle pole</location>
    </subcellularLocation>
</comment>
<dbReference type="GO" id="GO:0016853">
    <property type="term" value="F:isomerase activity"/>
    <property type="evidence" value="ECO:0007669"/>
    <property type="project" value="UniProtKB-KW"/>
</dbReference>